<dbReference type="PANTHER" id="PTHR11362">
    <property type="entry name" value="PHOSPHATIDYLETHANOLAMINE-BINDING PROTEIN"/>
    <property type="match status" value="1"/>
</dbReference>
<name>G3PMG0_GASAC</name>
<dbReference type="SUPFAM" id="SSF49777">
    <property type="entry name" value="PEBP-like"/>
    <property type="match status" value="1"/>
</dbReference>
<reference evidence="2" key="2">
    <citation type="submission" date="2025-08" db="UniProtKB">
        <authorList>
            <consortium name="Ensembl"/>
        </authorList>
    </citation>
    <scope>IDENTIFICATION</scope>
</reference>
<proteinExistence type="predicted"/>
<keyword evidence="3" id="KW-1185">Reference proteome</keyword>
<sequence length="220" mass="24277">MSRIRTIRRDAGGHKPVDRAALPAGGGREAGTASDNQIRLRGSRRARQSAHAVTVFGKNELSDTLSPDVIMSTPARLQVQRRPTAIDWEGCDPSKMYTLALTDPDAPSRKDPKFREWHHFLVVNMKGNDVSSGCVVSDYVGSGPPKGTGLHRYVWLVYEQPASLSCDEAVLTNRSGDGRGKFRVQSFRLKYKLGAPVAGTCYQAEWDDYVPKLYEQLAGK</sequence>
<reference evidence="2" key="3">
    <citation type="submission" date="2025-09" db="UniProtKB">
        <authorList>
            <consortium name="Ensembl"/>
        </authorList>
    </citation>
    <scope>IDENTIFICATION</scope>
</reference>
<dbReference type="FunCoup" id="G3PMG0">
    <property type="interactions" value="1155"/>
</dbReference>
<dbReference type="InterPro" id="IPR036610">
    <property type="entry name" value="PEBP-like_sf"/>
</dbReference>
<dbReference type="MEROPS" id="I51.002"/>
<feature type="region of interest" description="Disordered" evidence="1">
    <location>
        <begin position="1"/>
        <end position="46"/>
    </location>
</feature>
<feature type="compositionally biased region" description="Basic and acidic residues" evidence="1">
    <location>
        <begin position="7"/>
        <end position="18"/>
    </location>
</feature>
<dbReference type="Gene3D" id="3.90.280.10">
    <property type="entry name" value="PEBP-like"/>
    <property type="match status" value="1"/>
</dbReference>
<evidence type="ECO:0000313" key="2">
    <source>
        <dbReference type="Ensembl" id="ENSGACP00000018791.2"/>
    </source>
</evidence>
<organism evidence="2 3">
    <name type="scientific">Gasterosteus aculeatus aculeatus</name>
    <name type="common">three-spined stickleback</name>
    <dbReference type="NCBI Taxonomy" id="481459"/>
    <lineage>
        <taxon>Eukaryota</taxon>
        <taxon>Metazoa</taxon>
        <taxon>Chordata</taxon>
        <taxon>Craniata</taxon>
        <taxon>Vertebrata</taxon>
        <taxon>Euteleostomi</taxon>
        <taxon>Actinopterygii</taxon>
        <taxon>Neopterygii</taxon>
        <taxon>Teleostei</taxon>
        <taxon>Neoteleostei</taxon>
        <taxon>Acanthomorphata</taxon>
        <taxon>Eupercaria</taxon>
        <taxon>Perciformes</taxon>
        <taxon>Cottioidei</taxon>
        <taxon>Gasterosteales</taxon>
        <taxon>Gasterosteidae</taxon>
        <taxon>Gasterosteus</taxon>
    </lineage>
</organism>
<protein>
    <submittedName>
        <fullName evidence="2">Phosphatidylethanolamine binding protein 1</fullName>
    </submittedName>
</protein>
<dbReference type="AlphaFoldDB" id="G3PMG0"/>
<dbReference type="Ensembl" id="ENSGACT00000018829.2">
    <property type="protein sequence ID" value="ENSGACP00000018791.2"/>
    <property type="gene ID" value="ENSGACG00000014227.2"/>
</dbReference>
<dbReference type="PANTHER" id="PTHR11362:SF147">
    <property type="entry name" value="PHOSPHATIDYLETHANOLAMINE BINDING PROTEIN"/>
    <property type="match status" value="1"/>
</dbReference>
<dbReference type="InParanoid" id="G3PMG0"/>
<dbReference type="Bgee" id="ENSGACG00000014227">
    <property type="expression patterns" value="Expressed in muscle tissue and 13 other cell types or tissues"/>
</dbReference>
<reference evidence="2 3" key="1">
    <citation type="journal article" date="2021" name="G3 (Bethesda)">
        <title>Improved contiguity of the threespine stickleback genome using long-read sequencing.</title>
        <authorList>
            <person name="Nath S."/>
            <person name="Shaw D.E."/>
            <person name="White M.A."/>
        </authorList>
    </citation>
    <scope>NUCLEOTIDE SEQUENCE [LARGE SCALE GENOMIC DNA]</scope>
    <source>
        <strain evidence="2 3">Lake Benthic</strain>
    </source>
</reference>
<dbReference type="CDD" id="cd00866">
    <property type="entry name" value="PEBP_euk"/>
    <property type="match status" value="1"/>
</dbReference>
<dbReference type="eggNOG" id="KOG3346">
    <property type="taxonomic scope" value="Eukaryota"/>
</dbReference>
<dbReference type="GeneTree" id="ENSGT00940000157251"/>
<evidence type="ECO:0000256" key="1">
    <source>
        <dbReference type="SAM" id="MobiDB-lite"/>
    </source>
</evidence>
<dbReference type="GO" id="GO:0043409">
    <property type="term" value="P:negative regulation of MAPK cascade"/>
    <property type="evidence" value="ECO:0007669"/>
    <property type="project" value="TreeGrafter"/>
</dbReference>
<dbReference type="OMA" id="QEVICYE"/>
<dbReference type="STRING" id="69293.ENSGACP00000018791"/>
<accession>G3PMG0</accession>
<dbReference type="Pfam" id="PF01161">
    <property type="entry name" value="PBP"/>
    <property type="match status" value="1"/>
</dbReference>
<evidence type="ECO:0000313" key="3">
    <source>
        <dbReference type="Proteomes" id="UP000007635"/>
    </source>
</evidence>
<dbReference type="InterPro" id="IPR008914">
    <property type="entry name" value="PEBP"/>
</dbReference>
<dbReference type="Proteomes" id="UP000007635">
    <property type="component" value="Chromosome XIII"/>
</dbReference>
<dbReference type="InterPro" id="IPR035810">
    <property type="entry name" value="PEBP_euk"/>
</dbReference>